<keyword evidence="4" id="KW-1185">Reference proteome</keyword>
<gene>
    <name evidence="3" type="ORF">GBAR_LOCUS18960</name>
</gene>
<feature type="region of interest" description="Disordered" evidence="1">
    <location>
        <begin position="204"/>
        <end position="226"/>
    </location>
</feature>
<comment type="caution">
    <text evidence="3">The sequence shown here is derived from an EMBL/GenBank/DDBJ whole genome shotgun (WGS) entry which is preliminary data.</text>
</comment>
<protein>
    <submittedName>
        <fullName evidence="3">Uncharacterized protein</fullName>
    </submittedName>
</protein>
<reference evidence="3" key="1">
    <citation type="submission" date="2023-03" db="EMBL/GenBank/DDBJ databases">
        <authorList>
            <person name="Steffen K."/>
            <person name="Cardenas P."/>
        </authorList>
    </citation>
    <scope>NUCLEOTIDE SEQUENCE</scope>
</reference>
<dbReference type="AlphaFoldDB" id="A0AA35SP01"/>
<sequence>MTNVAGDGQTTLSISLPNVKFNEHYKVTVGVNGTNVFMYSQSFSTFDVQKVVIDEKSSGHDITCYLARGSQIKGCRIVIISEGRGGDCEFNTTATKLEGARDAAVNVELPAGEYSIVVYDDEQVTEENPAYTSNLSIPGATTPVVGCVFDVLVVESTSDSEENNRLVVLLVIGAVSTVALIAVLTLIAVTSLVVLSRKCRKTAESVSPRGVRNKQQQTPQFTVDNNPVYAVPKLPQSVSLTEQKQQQQQQQESEFDMDHNPLYMLHTAPQHKNNPSADHEYETLSSH</sequence>
<feature type="region of interest" description="Disordered" evidence="1">
    <location>
        <begin position="239"/>
        <end position="287"/>
    </location>
</feature>
<dbReference type="Proteomes" id="UP001174909">
    <property type="component" value="Unassembled WGS sequence"/>
</dbReference>
<feature type="transmembrane region" description="Helical" evidence="2">
    <location>
        <begin position="166"/>
        <end position="195"/>
    </location>
</feature>
<accession>A0AA35SP01</accession>
<evidence type="ECO:0000313" key="3">
    <source>
        <dbReference type="EMBL" id="CAI8033605.1"/>
    </source>
</evidence>
<dbReference type="EMBL" id="CASHTH010002680">
    <property type="protein sequence ID" value="CAI8033605.1"/>
    <property type="molecule type" value="Genomic_DNA"/>
</dbReference>
<keyword evidence="2" id="KW-0472">Membrane</keyword>
<keyword evidence="2" id="KW-1133">Transmembrane helix</keyword>
<name>A0AA35SP01_GEOBA</name>
<keyword evidence="2" id="KW-0812">Transmembrane</keyword>
<organism evidence="3 4">
    <name type="scientific">Geodia barretti</name>
    <name type="common">Barrett's horny sponge</name>
    <dbReference type="NCBI Taxonomy" id="519541"/>
    <lineage>
        <taxon>Eukaryota</taxon>
        <taxon>Metazoa</taxon>
        <taxon>Porifera</taxon>
        <taxon>Demospongiae</taxon>
        <taxon>Heteroscleromorpha</taxon>
        <taxon>Tetractinellida</taxon>
        <taxon>Astrophorina</taxon>
        <taxon>Geodiidae</taxon>
        <taxon>Geodia</taxon>
    </lineage>
</organism>
<evidence type="ECO:0000256" key="2">
    <source>
        <dbReference type="SAM" id="Phobius"/>
    </source>
</evidence>
<proteinExistence type="predicted"/>
<evidence type="ECO:0000256" key="1">
    <source>
        <dbReference type="SAM" id="MobiDB-lite"/>
    </source>
</evidence>
<evidence type="ECO:0000313" key="4">
    <source>
        <dbReference type="Proteomes" id="UP001174909"/>
    </source>
</evidence>
<feature type="compositionally biased region" description="Polar residues" evidence="1">
    <location>
        <begin position="213"/>
        <end position="225"/>
    </location>
</feature>
<feature type="compositionally biased region" description="Basic and acidic residues" evidence="1">
    <location>
        <begin position="277"/>
        <end position="287"/>
    </location>
</feature>